<organism evidence="2">
    <name type="scientific">marine sediment metagenome</name>
    <dbReference type="NCBI Taxonomy" id="412755"/>
    <lineage>
        <taxon>unclassified sequences</taxon>
        <taxon>metagenomes</taxon>
        <taxon>ecological metagenomes</taxon>
    </lineage>
</organism>
<evidence type="ECO:0000256" key="1">
    <source>
        <dbReference type="SAM" id="Phobius"/>
    </source>
</evidence>
<gene>
    <name evidence="2" type="ORF">LCGC14_0760810</name>
</gene>
<accession>A0A0F9QL15</accession>
<dbReference type="AlphaFoldDB" id="A0A0F9QL15"/>
<sequence>MAAIKDHPLRYALNSELHARPFPSLTVPHVGAYLAIRQPGDAASRDRSQDLDHLCALLKHYGAPLPADNATHYYGPMGKYALKWEQHTEFVTYTVFLDQAGTRPFDPAEFDVFPESWRSNLNAERITSILLRLVERPEQDTEISDALRDWFVPESLAVASVLDDAAVVASDFRIDSAGHMRMAIFASEGTGTRRLGRIVQRLCEIETYKSMSMLGFAQVRDFGGQLNALDSKLTDLMATMRETGAMAEDTLHKLLDVSVQLETLSAEVSYRLGATEAYQAIVAQRIAALRETRFRSRQGFDEFMMRRYEPAMRTVKSSETRLQTMSARAIRAAELLRTRVDVERSAQNQAILASMDKRSDLQLRLQHTVEGLSVVAISYYAVSLVSYMLYPLAEQTGVSKGTLTALAVPVAVGLVWWLLRRLRHRIQ</sequence>
<keyword evidence="1" id="KW-1133">Transmembrane helix</keyword>
<dbReference type="Pfam" id="PF11902">
    <property type="entry name" value="DUF3422"/>
    <property type="match status" value="1"/>
</dbReference>
<dbReference type="InterPro" id="IPR021830">
    <property type="entry name" value="DUF3422"/>
</dbReference>
<reference evidence="2" key="1">
    <citation type="journal article" date="2015" name="Nature">
        <title>Complex archaea that bridge the gap between prokaryotes and eukaryotes.</title>
        <authorList>
            <person name="Spang A."/>
            <person name="Saw J.H."/>
            <person name="Jorgensen S.L."/>
            <person name="Zaremba-Niedzwiedzka K."/>
            <person name="Martijn J."/>
            <person name="Lind A.E."/>
            <person name="van Eijk R."/>
            <person name="Schleper C."/>
            <person name="Guy L."/>
            <person name="Ettema T.J."/>
        </authorList>
    </citation>
    <scope>NUCLEOTIDE SEQUENCE</scope>
</reference>
<evidence type="ECO:0000313" key="2">
    <source>
        <dbReference type="EMBL" id="KKN37697.1"/>
    </source>
</evidence>
<protein>
    <recommendedName>
        <fullName evidence="3">DUF3422 domain-containing protein</fullName>
    </recommendedName>
</protein>
<feature type="transmembrane region" description="Helical" evidence="1">
    <location>
        <begin position="371"/>
        <end position="390"/>
    </location>
</feature>
<comment type="caution">
    <text evidence="2">The sequence shown here is derived from an EMBL/GenBank/DDBJ whole genome shotgun (WGS) entry which is preliminary data.</text>
</comment>
<evidence type="ECO:0008006" key="3">
    <source>
        <dbReference type="Google" id="ProtNLM"/>
    </source>
</evidence>
<keyword evidence="1" id="KW-0812">Transmembrane</keyword>
<name>A0A0F9QL15_9ZZZZ</name>
<feature type="transmembrane region" description="Helical" evidence="1">
    <location>
        <begin position="402"/>
        <end position="419"/>
    </location>
</feature>
<keyword evidence="1" id="KW-0472">Membrane</keyword>
<dbReference type="EMBL" id="LAZR01001877">
    <property type="protein sequence ID" value="KKN37697.1"/>
    <property type="molecule type" value="Genomic_DNA"/>
</dbReference>
<proteinExistence type="predicted"/>